<dbReference type="InterPro" id="IPR057666">
    <property type="entry name" value="DrpA_SLOG"/>
</dbReference>
<dbReference type="PANTHER" id="PTHR43022">
    <property type="entry name" value="PROTEIN SMF"/>
    <property type="match status" value="1"/>
</dbReference>
<feature type="domain" description="Smf/DprA SLOG" evidence="2">
    <location>
        <begin position="66"/>
        <end position="273"/>
    </location>
</feature>
<dbReference type="SUPFAM" id="SSF46785">
    <property type="entry name" value="Winged helix' DNA-binding domain"/>
    <property type="match status" value="1"/>
</dbReference>
<dbReference type="InterPro" id="IPR036390">
    <property type="entry name" value="WH_DNA-bd_sf"/>
</dbReference>
<gene>
    <name evidence="4" type="ORF">A3E09_00910</name>
</gene>
<dbReference type="Pfam" id="PF02481">
    <property type="entry name" value="DNA_processg_A"/>
    <property type="match status" value="1"/>
</dbReference>
<organism evidence="4 5">
    <name type="scientific">Candidatus Liptonbacteria bacterium RIFCSPHIGHO2_12_FULL_60_13</name>
    <dbReference type="NCBI Taxonomy" id="1798648"/>
    <lineage>
        <taxon>Bacteria</taxon>
        <taxon>Candidatus Liptoniibacteriota</taxon>
    </lineage>
</organism>
<dbReference type="AlphaFoldDB" id="A0A1G2CCQ9"/>
<evidence type="ECO:0000313" key="5">
    <source>
        <dbReference type="Proteomes" id="UP000178796"/>
    </source>
</evidence>
<proteinExistence type="inferred from homology"/>
<comment type="caution">
    <text evidence="4">The sequence shown here is derived from an EMBL/GenBank/DDBJ whole genome shotgun (WGS) entry which is preliminary data.</text>
</comment>
<dbReference type="InterPro" id="IPR003488">
    <property type="entry name" value="DprA"/>
</dbReference>
<evidence type="ECO:0000313" key="4">
    <source>
        <dbReference type="EMBL" id="OGY99155.1"/>
    </source>
</evidence>
<dbReference type="Pfam" id="PF17782">
    <property type="entry name" value="WHD_DprA"/>
    <property type="match status" value="1"/>
</dbReference>
<dbReference type="InterPro" id="IPR041614">
    <property type="entry name" value="DprA_WH"/>
</dbReference>
<dbReference type="Proteomes" id="UP000178796">
    <property type="component" value="Unassembled WGS sequence"/>
</dbReference>
<name>A0A1G2CCQ9_9BACT</name>
<dbReference type="PANTHER" id="PTHR43022:SF1">
    <property type="entry name" value="PROTEIN SMF"/>
    <property type="match status" value="1"/>
</dbReference>
<dbReference type="SUPFAM" id="SSF102405">
    <property type="entry name" value="MCP/YpsA-like"/>
    <property type="match status" value="1"/>
</dbReference>
<protein>
    <submittedName>
        <fullName evidence="4">DNA protecting protein DprA</fullName>
    </submittedName>
</protein>
<dbReference type="EMBL" id="MHKY01000016">
    <property type="protein sequence ID" value="OGY99155.1"/>
    <property type="molecule type" value="Genomic_DNA"/>
</dbReference>
<dbReference type="InterPro" id="IPR036388">
    <property type="entry name" value="WH-like_DNA-bd_sf"/>
</dbReference>
<accession>A0A1G2CCQ9</accession>
<sequence length="343" mass="36117">MAHLKEETAAYHALAHLREGSARAITLLCREYGGFAAAYNALQERGIALPDREAAAQELDAYGIELVLRNDPRFPSLLLEAPDAPLALYAKGTLPPDHALAIVGTRRATAYGEKTAHQFAAMLGRAGAAIVSGLAYGIDAAAHEGALSVGAPTVAVLPCGLDLVYPRAHAKLAERILAAGGALVSEYPPGVEPFSFRFLERNRIVSGLARGVIIIEAPEKSGALVTARLALEQNRDVFVVPGKPNEPQYRGSHALLRDGARIVARPEDVLEDLGIAPGTADRADAALDGTEADVLALLKENGPLSIDKLVERSNLGPHEITQALALLALKGLVIESGANYYAA</sequence>
<dbReference type="Gene3D" id="3.40.50.450">
    <property type="match status" value="1"/>
</dbReference>
<dbReference type="NCBIfam" id="TIGR00732">
    <property type="entry name" value="dprA"/>
    <property type="match status" value="1"/>
</dbReference>
<evidence type="ECO:0000259" key="3">
    <source>
        <dbReference type="Pfam" id="PF17782"/>
    </source>
</evidence>
<evidence type="ECO:0000259" key="2">
    <source>
        <dbReference type="Pfam" id="PF02481"/>
    </source>
</evidence>
<evidence type="ECO:0000256" key="1">
    <source>
        <dbReference type="ARBA" id="ARBA00006525"/>
    </source>
</evidence>
<reference evidence="4 5" key="1">
    <citation type="journal article" date="2016" name="Nat. Commun.">
        <title>Thousands of microbial genomes shed light on interconnected biogeochemical processes in an aquifer system.</title>
        <authorList>
            <person name="Anantharaman K."/>
            <person name="Brown C.T."/>
            <person name="Hug L.A."/>
            <person name="Sharon I."/>
            <person name="Castelle C.J."/>
            <person name="Probst A.J."/>
            <person name="Thomas B.C."/>
            <person name="Singh A."/>
            <person name="Wilkins M.J."/>
            <person name="Karaoz U."/>
            <person name="Brodie E.L."/>
            <person name="Williams K.H."/>
            <person name="Hubbard S.S."/>
            <person name="Banfield J.F."/>
        </authorList>
    </citation>
    <scope>NUCLEOTIDE SEQUENCE [LARGE SCALE GENOMIC DNA]</scope>
</reference>
<dbReference type="GO" id="GO:0009294">
    <property type="term" value="P:DNA-mediated transformation"/>
    <property type="evidence" value="ECO:0007669"/>
    <property type="project" value="InterPro"/>
</dbReference>
<feature type="domain" description="DprA winged helix" evidence="3">
    <location>
        <begin position="280"/>
        <end position="333"/>
    </location>
</feature>
<dbReference type="Gene3D" id="1.10.10.10">
    <property type="entry name" value="Winged helix-like DNA-binding domain superfamily/Winged helix DNA-binding domain"/>
    <property type="match status" value="1"/>
</dbReference>
<comment type="similarity">
    <text evidence="1">Belongs to the DprA/Smf family.</text>
</comment>